<dbReference type="KEGG" id="kla:KLLA0_D09713g"/>
<dbReference type="Proteomes" id="UP000000598">
    <property type="component" value="Chromosome D"/>
</dbReference>
<evidence type="ECO:0000313" key="2">
    <source>
        <dbReference type="EMBL" id="CAH00591.1"/>
    </source>
</evidence>
<dbReference type="GeneID" id="2893090"/>
<feature type="region of interest" description="Disordered" evidence="1">
    <location>
        <begin position="1"/>
        <end position="44"/>
    </location>
</feature>
<dbReference type="PaxDb" id="284590-Q6CRE4"/>
<dbReference type="EMBL" id="CR382124">
    <property type="protein sequence ID" value="CAH00591.1"/>
    <property type="molecule type" value="Genomic_DNA"/>
</dbReference>
<feature type="compositionally biased region" description="Polar residues" evidence="1">
    <location>
        <begin position="20"/>
        <end position="42"/>
    </location>
</feature>
<keyword evidence="3" id="KW-1185">Reference proteome</keyword>
<protein>
    <submittedName>
        <fullName evidence="2">KLLA0D09713p</fullName>
    </submittedName>
</protein>
<feature type="region of interest" description="Disordered" evidence="1">
    <location>
        <begin position="176"/>
        <end position="196"/>
    </location>
</feature>
<organism evidence="2 3">
    <name type="scientific">Kluyveromyces lactis (strain ATCC 8585 / CBS 2359 / DSM 70799 / NBRC 1267 / NRRL Y-1140 / WM37)</name>
    <name type="common">Yeast</name>
    <name type="synonym">Candida sphaerica</name>
    <dbReference type="NCBI Taxonomy" id="284590"/>
    <lineage>
        <taxon>Eukaryota</taxon>
        <taxon>Fungi</taxon>
        <taxon>Dikarya</taxon>
        <taxon>Ascomycota</taxon>
        <taxon>Saccharomycotina</taxon>
        <taxon>Saccharomycetes</taxon>
        <taxon>Saccharomycetales</taxon>
        <taxon>Saccharomycetaceae</taxon>
        <taxon>Kluyveromyces</taxon>
    </lineage>
</organism>
<proteinExistence type="predicted"/>
<accession>Q6CRE4</accession>
<evidence type="ECO:0000256" key="1">
    <source>
        <dbReference type="SAM" id="MobiDB-lite"/>
    </source>
</evidence>
<name>Q6CRE4_KLULA</name>
<dbReference type="HOGENOM" id="CLU_1305040_0_0_1"/>
<dbReference type="InParanoid" id="Q6CRE4"/>
<gene>
    <name evidence="2" type="ORF">KLLA0_D09713g</name>
</gene>
<evidence type="ECO:0000313" key="3">
    <source>
        <dbReference type="Proteomes" id="UP000000598"/>
    </source>
</evidence>
<dbReference type="RefSeq" id="XP_453495.1">
    <property type="nucleotide sequence ID" value="XM_453495.1"/>
</dbReference>
<reference evidence="2 3" key="1">
    <citation type="journal article" date="2004" name="Nature">
        <title>Genome evolution in yeasts.</title>
        <authorList>
            <consortium name="Genolevures"/>
            <person name="Dujon B."/>
            <person name="Sherman D."/>
            <person name="Fischer G."/>
            <person name="Durrens P."/>
            <person name="Casaregola S."/>
            <person name="Lafontaine I."/>
            <person name="de Montigny J."/>
            <person name="Marck C."/>
            <person name="Neuveglise C."/>
            <person name="Talla E."/>
            <person name="Goffard N."/>
            <person name="Frangeul L."/>
            <person name="Aigle M."/>
            <person name="Anthouard V."/>
            <person name="Babour A."/>
            <person name="Barbe V."/>
            <person name="Barnay S."/>
            <person name="Blanchin S."/>
            <person name="Beckerich J.M."/>
            <person name="Beyne E."/>
            <person name="Bleykasten C."/>
            <person name="Boisrame A."/>
            <person name="Boyer J."/>
            <person name="Cattolico L."/>
            <person name="Confanioleri F."/>
            <person name="de Daruvar A."/>
            <person name="Despons L."/>
            <person name="Fabre E."/>
            <person name="Fairhead C."/>
            <person name="Ferry-Dumazet H."/>
            <person name="Groppi A."/>
            <person name="Hantraye F."/>
            <person name="Hennequin C."/>
            <person name="Jauniaux N."/>
            <person name="Joyet P."/>
            <person name="Kachouri R."/>
            <person name="Kerrest A."/>
            <person name="Koszul R."/>
            <person name="Lemaire M."/>
            <person name="Lesur I."/>
            <person name="Ma L."/>
            <person name="Muller H."/>
            <person name="Nicaud J.M."/>
            <person name="Nikolski M."/>
            <person name="Oztas S."/>
            <person name="Ozier-Kalogeropoulos O."/>
            <person name="Pellenz S."/>
            <person name="Potier S."/>
            <person name="Richard G.F."/>
            <person name="Straub M.L."/>
            <person name="Suleau A."/>
            <person name="Swennene D."/>
            <person name="Tekaia F."/>
            <person name="Wesolowski-Louvel M."/>
            <person name="Westhof E."/>
            <person name="Wirth B."/>
            <person name="Zeniou-Meyer M."/>
            <person name="Zivanovic I."/>
            <person name="Bolotin-Fukuhara M."/>
            <person name="Thierry A."/>
            <person name="Bouchier C."/>
            <person name="Caudron B."/>
            <person name="Scarpelli C."/>
            <person name="Gaillardin C."/>
            <person name="Weissenbach J."/>
            <person name="Wincker P."/>
            <person name="Souciet J.L."/>
        </authorList>
    </citation>
    <scope>NUCLEOTIDE SEQUENCE [LARGE SCALE GENOMIC DNA]</scope>
    <source>
        <strain evidence="3">ATCC 8585 / CBS 2359 / DSM 70799 / NBRC 1267 / NRRL Y-1140 / WM37</strain>
    </source>
</reference>
<feature type="compositionally biased region" description="Basic and acidic residues" evidence="1">
    <location>
        <begin position="1"/>
        <end position="12"/>
    </location>
</feature>
<sequence length="211" mass="23400">MKVILENKRYQKEAGFPEPNSDQVNKSRGRKSNSGLPNTKGTNPLVVIMQDYKDGQVTRNPDNVKIGQISVIKQTDFGATSAGQKIALKDSHTTEAARKTLDYTGPAASLVKNNLKRTASASDERCQLLFKNCNVPASTPEAKCKKQRSGDTTNKKKLHKTFRFVNVETELRNRDQGKPTFKIKKPPTLEQKSVKQASLMGLFSSKIGKHP</sequence>
<dbReference type="AlphaFoldDB" id="Q6CRE4"/>